<dbReference type="OrthoDB" id="8956628at2759"/>
<feature type="region of interest" description="Disordered" evidence="1">
    <location>
        <begin position="1"/>
        <end position="27"/>
    </location>
</feature>
<name>A0A401TM85_CHIPU</name>
<dbReference type="EMBL" id="BEZZ01112866">
    <property type="protein sequence ID" value="GCC43742.1"/>
    <property type="molecule type" value="Genomic_DNA"/>
</dbReference>
<evidence type="ECO:0000256" key="1">
    <source>
        <dbReference type="SAM" id="MobiDB-lite"/>
    </source>
</evidence>
<feature type="non-terminal residue" evidence="2">
    <location>
        <position position="1"/>
    </location>
</feature>
<dbReference type="GO" id="GO:0031267">
    <property type="term" value="F:small GTPase binding"/>
    <property type="evidence" value="ECO:0007669"/>
    <property type="project" value="InterPro"/>
</dbReference>
<feature type="region of interest" description="Disordered" evidence="1">
    <location>
        <begin position="42"/>
        <end position="222"/>
    </location>
</feature>
<evidence type="ECO:0000313" key="3">
    <source>
        <dbReference type="Proteomes" id="UP000287033"/>
    </source>
</evidence>
<dbReference type="STRING" id="137246.A0A401TM85"/>
<dbReference type="PANTHER" id="PTHR15746:SF23">
    <property type="entry name" value="RAB11 INTERACTING PROTEIN, ISOFORM A"/>
    <property type="match status" value="1"/>
</dbReference>
<protein>
    <submittedName>
        <fullName evidence="2">Uncharacterized protein</fullName>
    </submittedName>
</protein>
<dbReference type="InterPro" id="IPR037789">
    <property type="entry name" value="FIP_classI"/>
</dbReference>
<evidence type="ECO:0000313" key="2">
    <source>
        <dbReference type="EMBL" id="GCC43742.1"/>
    </source>
</evidence>
<feature type="compositionally biased region" description="Basic and acidic residues" evidence="1">
    <location>
        <begin position="157"/>
        <end position="170"/>
    </location>
</feature>
<keyword evidence="3" id="KW-1185">Reference proteome</keyword>
<feature type="compositionally biased region" description="Basic and acidic residues" evidence="1">
    <location>
        <begin position="179"/>
        <end position="205"/>
    </location>
</feature>
<dbReference type="OMA" id="VYTEEPS"/>
<dbReference type="AlphaFoldDB" id="A0A401TM85"/>
<organism evidence="2 3">
    <name type="scientific">Chiloscyllium punctatum</name>
    <name type="common">Brownbanded bambooshark</name>
    <name type="synonym">Hemiscyllium punctatum</name>
    <dbReference type="NCBI Taxonomy" id="137246"/>
    <lineage>
        <taxon>Eukaryota</taxon>
        <taxon>Metazoa</taxon>
        <taxon>Chordata</taxon>
        <taxon>Craniata</taxon>
        <taxon>Vertebrata</taxon>
        <taxon>Chondrichthyes</taxon>
        <taxon>Elasmobranchii</taxon>
        <taxon>Galeomorphii</taxon>
        <taxon>Galeoidea</taxon>
        <taxon>Orectolobiformes</taxon>
        <taxon>Hemiscylliidae</taxon>
        <taxon>Chiloscyllium</taxon>
    </lineage>
</organism>
<proteinExistence type="predicted"/>
<comment type="caution">
    <text evidence="2">The sequence shown here is derived from an EMBL/GenBank/DDBJ whole genome shotgun (WGS) entry which is preliminary data.</text>
</comment>
<reference evidence="2 3" key="1">
    <citation type="journal article" date="2018" name="Nat. Ecol. Evol.">
        <title>Shark genomes provide insights into elasmobranch evolution and the origin of vertebrates.</title>
        <authorList>
            <person name="Hara Y"/>
            <person name="Yamaguchi K"/>
            <person name="Onimaru K"/>
            <person name="Kadota M"/>
            <person name="Koyanagi M"/>
            <person name="Keeley SD"/>
            <person name="Tatsumi K"/>
            <person name="Tanaka K"/>
            <person name="Motone F"/>
            <person name="Kageyama Y"/>
            <person name="Nozu R"/>
            <person name="Adachi N"/>
            <person name="Nishimura O"/>
            <person name="Nakagawa R"/>
            <person name="Tanegashima C"/>
            <person name="Kiyatake I"/>
            <person name="Matsumoto R"/>
            <person name="Murakumo K"/>
            <person name="Nishida K"/>
            <person name="Terakita A"/>
            <person name="Kuratani S"/>
            <person name="Sato K"/>
            <person name="Hyodo S Kuraku.S."/>
        </authorList>
    </citation>
    <scope>NUCLEOTIDE SEQUENCE [LARGE SCALE GENOMIC DNA]</scope>
</reference>
<accession>A0A401TM85</accession>
<dbReference type="PANTHER" id="PTHR15746">
    <property type="entry name" value="RAB11-RELATED"/>
    <property type="match status" value="1"/>
</dbReference>
<dbReference type="GO" id="GO:0045055">
    <property type="term" value="P:regulated exocytosis"/>
    <property type="evidence" value="ECO:0007669"/>
    <property type="project" value="TreeGrafter"/>
</dbReference>
<dbReference type="Proteomes" id="UP000287033">
    <property type="component" value="Unassembled WGS sequence"/>
</dbReference>
<sequence>RCAEETSPKGLHVPKILSHKRAASADNKQLDLVLSGNARKEPLSLFGGLRPKSDPVSQSNLCINGSHVYTEEPAQAVPPPRPRPEPRSRFYAPSPEEGSRPDSPPRGAADPPTPVSGKGAPDAGDEGRARSLNPFEAEEEERGQTPEQGGGQELAPEEPRPQAKKEEARRGGLLSLFPKKAEAPRPPEGKDPRGLSEEGRGEVKKPSSTSVWASRTVAVKPK</sequence>
<gene>
    <name evidence="2" type="ORF">chiPu_0027754</name>
</gene>